<dbReference type="EMBL" id="BLLK01000045">
    <property type="protein sequence ID" value="GFH51375.1"/>
    <property type="molecule type" value="Genomic_DNA"/>
</dbReference>
<reference evidence="2 3" key="1">
    <citation type="journal article" date="2021" name="Sci. Rep.">
        <title>The genome of the diatom Chaetoceros tenuissimus carries an ancient integrated fragment of an extant virus.</title>
        <authorList>
            <person name="Hongo Y."/>
            <person name="Kimura K."/>
            <person name="Takaki Y."/>
            <person name="Yoshida Y."/>
            <person name="Baba S."/>
            <person name="Kobayashi G."/>
            <person name="Nagasaki K."/>
            <person name="Hano T."/>
            <person name="Tomaru Y."/>
        </authorList>
    </citation>
    <scope>NUCLEOTIDE SEQUENCE [LARGE SCALE GENOMIC DNA]</scope>
    <source>
        <strain evidence="2 3">NIES-3715</strain>
    </source>
</reference>
<accession>A0AAD3CUY2</accession>
<evidence type="ECO:0000313" key="2">
    <source>
        <dbReference type="EMBL" id="GFH51375.1"/>
    </source>
</evidence>
<sequence>MTIKIEREALQCITNDVPICSPLDESINQVDRIPEARCKEDQLPFPEMELTDDDDSSVSSYSFSSASSGERRVSWSDSLVTDIRTRERTRPEDVSLLFYSYEETQRFRQEYRLERRKAAEEAANVQCTQLSNEKASIFPDSSSAWSSSNIVDNCAANPSAGRHRISRVVIMHKNSFETFVDKDIFSAPSPHDNKATVSNSASDDFFDNDSFWSGQITWY</sequence>
<comment type="caution">
    <text evidence="2">The sequence shown here is derived from an EMBL/GenBank/DDBJ whole genome shotgun (WGS) entry which is preliminary data.</text>
</comment>
<keyword evidence="3" id="KW-1185">Reference proteome</keyword>
<protein>
    <submittedName>
        <fullName evidence="2">Uncharacterized protein</fullName>
    </submittedName>
</protein>
<feature type="region of interest" description="Disordered" evidence="1">
    <location>
        <begin position="45"/>
        <end position="64"/>
    </location>
</feature>
<name>A0AAD3CUY2_9STRA</name>
<gene>
    <name evidence="2" type="ORF">CTEN210_07851</name>
</gene>
<evidence type="ECO:0000313" key="3">
    <source>
        <dbReference type="Proteomes" id="UP001054902"/>
    </source>
</evidence>
<proteinExistence type="predicted"/>
<organism evidence="2 3">
    <name type="scientific">Chaetoceros tenuissimus</name>
    <dbReference type="NCBI Taxonomy" id="426638"/>
    <lineage>
        <taxon>Eukaryota</taxon>
        <taxon>Sar</taxon>
        <taxon>Stramenopiles</taxon>
        <taxon>Ochrophyta</taxon>
        <taxon>Bacillariophyta</taxon>
        <taxon>Coscinodiscophyceae</taxon>
        <taxon>Chaetocerotophycidae</taxon>
        <taxon>Chaetocerotales</taxon>
        <taxon>Chaetocerotaceae</taxon>
        <taxon>Chaetoceros</taxon>
    </lineage>
</organism>
<dbReference type="AlphaFoldDB" id="A0AAD3CUY2"/>
<evidence type="ECO:0000256" key="1">
    <source>
        <dbReference type="SAM" id="MobiDB-lite"/>
    </source>
</evidence>
<dbReference type="Proteomes" id="UP001054902">
    <property type="component" value="Unassembled WGS sequence"/>
</dbReference>